<proteinExistence type="predicted"/>
<reference evidence="1" key="1">
    <citation type="submission" date="2013-08" db="EMBL/GenBank/DDBJ databases">
        <authorList>
            <person name="Mendez C."/>
            <person name="Richter M."/>
            <person name="Ferrer M."/>
            <person name="Sanchez J."/>
        </authorList>
    </citation>
    <scope>NUCLEOTIDE SEQUENCE</scope>
</reference>
<dbReference type="EC" id="3.5.1.9" evidence="1"/>
<dbReference type="AlphaFoldDB" id="T1CGS5"/>
<dbReference type="PANTHER" id="PTHR31118">
    <property type="entry name" value="CYCLASE-LIKE PROTEIN 2"/>
    <property type="match status" value="1"/>
</dbReference>
<keyword evidence="1" id="KW-0378">Hydrolase</keyword>
<sequence length="178" mass="20270">MIDKKTWDYRKIIDITWKLNENTPIYPGDSVLSIENIANKEKPYINLSKITMGSHTGTHMDAPYHMVKGGFKSDMVPLENLIGPVVVVETHGKKVYPEDIPENGYSRILFKTEYEPYEGEFRTNFSSISRTASDKLAQLNFKLVGIDYLSIDKYNFVEPVAHWVLLGKGITVIEALNL</sequence>
<gene>
    <name evidence="1" type="ORF">B1A_00259</name>
</gene>
<dbReference type="GO" id="GO:0019441">
    <property type="term" value="P:L-tryptophan catabolic process to kynurenine"/>
    <property type="evidence" value="ECO:0007669"/>
    <property type="project" value="InterPro"/>
</dbReference>
<dbReference type="Pfam" id="PF04199">
    <property type="entry name" value="Cyclase"/>
    <property type="match status" value="1"/>
</dbReference>
<dbReference type="InterPro" id="IPR037175">
    <property type="entry name" value="KFase_sf"/>
</dbReference>
<feature type="non-terminal residue" evidence="1">
    <location>
        <position position="178"/>
    </location>
</feature>
<dbReference type="InterPro" id="IPR007325">
    <property type="entry name" value="KFase/CYL"/>
</dbReference>
<comment type="caution">
    <text evidence="1">The sequence shown here is derived from an EMBL/GenBank/DDBJ whole genome shotgun (WGS) entry which is preliminary data.</text>
</comment>
<dbReference type="EMBL" id="AUZX01000195">
    <property type="protein sequence ID" value="EQD81033.1"/>
    <property type="molecule type" value="Genomic_DNA"/>
</dbReference>
<dbReference type="Gene3D" id="3.50.30.50">
    <property type="entry name" value="Putative cyclase"/>
    <property type="match status" value="1"/>
</dbReference>
<accession>T1CGS5</accession>
<reference evidence="1" key="2">
    <citation type="journal article" date="2014" name="ISME J.">
        <title>Microbial stratification in low pH oxic and suboxic macroscopic growths along an acid mine drainage.</title>
        <authorList>
            <person name="Mendez-Garcia C."/>
            <person name="Mesa V."/>
            <person name="Sprenger R.R."/>
            <person name="Richter M."/>
            <person name="Diez M.S."/>
            <person name="Solano J."/>
            <person name="Bargiela R."/>
            <person name="Golyshina O.V."/>
            <person name="Manteca A."/>
            <person name="Ramos J.L."/>
            <person name="Gallego J.R."/>
            <person name="Llorente I."/>
            <person name="Martins Dos Santos V.A."/>
            <person name="Jensen O.N."/>
            <person name="Pelaez A.I."/>
            <person name="Sanchez J."/>
            <person name="Ferrer M."/>
        </authorList>
    </citation>
    <scope>NUCLEOTIDE SEQUENCE</scope>
</reference>
<dbReference type="GO" id="GO:0004061">
    <property type="term" value="F:arylformamidase activity"/>
    <property type="evidence" value="ECO:0007669"/>
    <property type="project" value="UniProtKB-EC"/>
</dbReference>
<evidence type="ECO:0000313" key="1">
    <source>
        <dbReference type="EMBL" id="EQD81033.1"/>
    </source>
</evidence>
<protein>
    <submittedName>
        <fullName evidence="1">Putative cyclase</fullName>
        <ecNumber evidence="1">3.5.1.9</ecNumber>
    </submittedName>
</protein>
<organism evidence="1">
    <name type="scientific">mine drainage metagenome</name>
    <dbReference type="NCBI Taxonomy" id="410659"/>
    <lineage>
        <taxon>unclassified sequences</taxon>
        <taxon>metagenomes</taxon>
        <taxon>ecological metagenomes</taxon>
    </lineage>
</organism>
<dbReference type="SUPFAM" id="SSF102198">
    <property type="entry name" value="Putative cyclase"/>
    <property type="match status" value="1"/>
</dbReference>
<name>T1CGS5_9ZZZZ</name>
<dbReference type="PANTHER" id="PTHR31118:SF12">
    <property type="entry name" value="CYCLASE-LIKE PROTEIN 2"/>
    <property type="match status" value="1"/>
</dbReference>